<evidence type="ECO:0000313" key="5">
    <source>
        <dbReference type="Proteomes" id="UP000634672"/>
    </source>
</evidence>
<gene>
    <name evidence="4" type="ORF">H8S75_19120</name>
</gene>
<dbReference type="SUPFAM" id="SSF53448">
    <property type="entry name" value="Nucleotide-diphospho-sugar transferases"/>
    <property type="match status" value="1"/>
</dbReference>
<feature type="domain" description="Glycosyltransferase 2-like" evidence="3">
    <location>
        <begin position="7"/>
        <end position="157"/>
    </location>
</feature>
<dbReference type="Proteomes" id="UP000634672">
    <property type="component" value="Unassembled WGS sequence"/>
</dbReference>
<keyword evidence="5" id="KW-1185">Reference proteome</keyword>
<evidence type="ECO:0000259" key="3">
    <source>
        <dbReference type="Pfam" id="PF00535"/>
    </source>
</evidence>
<dbReference type="EMBL" id="JACOPB010000009">
    <property type="protein sequence ID" value="MBC5710073.1"/>
    <property type="molecule type" value="Genomic_DNA"/>
</dbReference>
<organism evidence="4 5">
    <name type="scientific">Hungatella hominis</name>
    <dbReference type="NCBI Taxonomy" id="2763050"/>
    <lineage>
        <taxon>Bacteria</taxon>
        <taxon>Bacillati</taxon>
        <taxon>Bacillota</taxon>
        <taxon>Clostridia</taxon>
        <taxon>Lachnospirales</taxon>
        <taxon>Lachnospiraceae</taxon>
        <taxon>Hungatella</taxon>
    </lineage>
</organism>
<proteinExistence type="predicted"/>
<dbReference type="InterPro" id="IPR029044">
    <property type="entry name" value="Nucleotide-diphossugar_trans"/>
</dbReference>
<name>A0ABR7HA52_9FIRM</name>
<dbReference type="RefSeq" id="WP_187023005.1">
    <property type="nucleotide sequence ID" value="NZ_JACOPB010000009.1"/>
</dbReference>
<evidence type="ECO:0000256" key="1">
    <source>
        <dbReference type="ARBA" id="ARBA00022676"/>
    </source>
</evidence>
<comment type="caution">
    <text evidence="4">The sequence shown here is derived from an EMBL/GenBank/DDBJ whole genome shotgun (WGS) entry which is preliminary data.</text>
</comment>
<keyword evidence="1" id="KW-0328">Glycosyltransferase</keyword>
<evidence type="ECO:0000256" key="2">
    <source>
        <dbReference type="ARBA" id="ARBA00022679"/>
    </source>
</evidence>
<keyword evidence="2" id="KW-0808">Transferase</keyword>
<accession>A0ABR7HA52</accession>
<evidence type="ECO:0000313" key="4">
    <source>
        <dbReference type="EMBL" id="MBC5710073.1"/>
    </source>
</evidence>
<dbReference type="InterPro" id="IPR001173">
    <property type="entry name" value="Glyco_trans_2-like"/>
</dbReference>
<dbReference type="PANTHER" id="PTHR22916">
    <property type="entry name" value="GLYCOSYLTRANSFERASE"/>
    <property type="match status" value="1"/>
</dbReference>
<sequence>MKPSKLSIILPVYNGEAFLEKAVESVIKQTYQSWELILVNDGSTDNSEKICLRYQEQDHRISYINQENRGLSAARNSGIHLAHGEYIAYLDADDYVEADYYEKMVVAFEKHKSDLVVSGFIREFTHKDRPAKQLKTAFANILFSDEESLKEHLKEPFIYNLFIHVWNKLYLRKLLVKHNIGFDENIRFGEDVLYNILYLKQIKKIFMVDICGYHYVCRETERLTNTWHSFLPEYNSKLYNGIIDFMHEYWNTDLLVIPAEMYLRGCFLNIEKALAANLPLTSQKQIIQTILNADETKSTLIMRNLTSLEFKIYQVILKSRNFRVIKNSVRARVLIKRCLGR</sequence>
<reference evidence="4 5" key="1">
    <citation type="submission" date="2020-08" db="EMBL/GenBank/DDBJ databases">
        <title>Genome public.</title>
        <authorList>
            <person name="Liu C."/>
            <person name="Sun Q."/>
        </authorList>
    </citation>
    <scope>NUCLEOTIDE SEQUENCE [LARGE SCALE GENOMIC DNA]</scope>
    <source>
        <strain evidence="4 5">NSJ-66</strain>
    </source>
</reference>
<protein>
    <submittedName>
        <fullName evidence="4">Glycosyltransferase family 2 protein</fullName>
    </submittedName>
</protein>
<dbReference type="Gene3D" id="3.90.550.10">
    <property type="entry name" value="Spore Coat Polysaccharide Biosynthesis Protein SpsA, Chain A"/>
    <property type="match status" value="1"/>
</dbReference>
<dbReference type="PANTHER" id="PTHR22916:SF51">
    <property type="entry name" value="GLYCOSYLTRANSFERASE EPSH-RELATED"/>
    <property type="match status" value="1"/>
</dbReference>
<dbReference type="CDD" id="cd00761">
    <property type="entry name" value="Glyco_tranf_GTA_type"/>
    <property type="match status" value="1"/>
</dbReference>
<dbReference type="Pfam" id="PF00535">
    <property type="entry name" value="Glycos_transf_2"/>
    <property type="match status" value="1"/>
</dbReference>